<keyword evidence="11" id="KW-1185">Reference proteome</keyword>
<dbReference type="InterPro" id="IPR009011">
    <property type="entry name" value="Man6P_isomerase_rcpt-bd_dom_sf"/>
</dbReference>
<evidence type="ECO:0000256" key="7">
    <source>
        <dbReference type="SAM" id="Phobius"/>
    </source>
</evidence>
<protein>
    <recommendedName>
        <fullName evidence="6">Transmembrane protein 198</fullName>
    </recommendedName>
</protein>
<dbReference type="Pfam" id="PF13886">
    <property type="entry name" value="TM7S3_TM198"/>
    <property type="match status" value="1"/>
</dbReference>
<feature type="transmembrane region" description="Helical" evidence="7">
    <location>
        <begin position="289"/>
        <end position="306"/>
    </location>
</feature>
<dbReference type="InterPro" id="IPR040236">
    <property type="entry name" value="TMEM198"/>
</dbReference>
<feature type="transmembrane region" description="Helical" evidence="7">
    <location>
        <begin position="179"/>
        <end position="197"/>
    </location>
</feature>
<feature type="transmembrane region" description="Helical" evidence="7">
    <location>
        <begin position="313"/>
        <end position="336"/>
    </location>
</feature>
<comment type="similarity">
    <text evidence="2">Belongs to the TMEM198 family.</text>
</comment>
<feature type="transmembrane region" description="Helical" evidence="7">
    <location>
        <begin position="262"/>
        <end position="283"/>
    </location>
</feature>
<keyword evidence="8" id="KW-0732">Signal</keyword>
<evidence type="ECO:0000256" key="2">
    <source>
        <dbReference type="ARBA" id="ARBA00006244"/>
    </source>
</evidence>
<comment type="caution">
    <text evidence="10">The sequence shown here is derived from an EMBL/GenBank/DDBJ whole genome shotgun (WGS) entry which is preliminary data.</text>
</comment>
<evidence type="ECO:0000259" key="9">
    <source>
        <dbReference type="Pfam" id="PF13886"/>
    </source>
</evidence>
<keyword evidence="5 7" id="KW-0472">Membrane</keyword>
<evidence type="ECO:0000256" key="8">
    <source>
        <dbReference type="SAM" id="SignalP"/>
    </source>
</evidence>
<feature type="transmembrane region" description="Helical" evidence="7">
    <location>
        <begin position="234"/>
        <end position="255"/>
    </location>
</feature>
<comment type="subcellular location">
    <subcellularLocation>
        <location evidence="1">Membrane</location>
        <topology evidence="1">Multi-pass membrane protein</topology>
    </subcellularLocation>
</comment>
<organism evidence="10 11">
    <name type="scientific">Euplotes crassus</name>
    <dbReference type="NCBI Taxonomy" id="5936"/>
    <lineage>
        <taxon>Eukaryota</taxon>
        <taxon>Sar</taxon>
        <taxon>Alveolata</taxon>
        <taxon>Ciliophora</taxon>
        <taxon>Intramacronucleata</taxon>
        <taxon>Spirotrichea</taxon>
        <taxon>Hypotrichia</taxon>
        <taxon>Euplotida</taxon>
        <taxon>Euplotidae</taxon>
        <taxon>Moneuplotes</taxon>
    </lineage>
</organism>
<dbReference type="PANTHER" id="PTHR31247">
    <property type="entry name" value="TRANSMEMBRANE PROTEIN 198 FAMILY MEMBER"/>
    <property type="match status" value="1"/>
</dbReference>
<gene>
    <name evidence="10" type="ORF">ECRASSUSDP1_LOCUS12611</name>
</gene>
<dbReference type="SUPFAM" id="SSF50911">
    <property type="entry name" value="Mannose 6-phosphate receptor domain"/>
    <property type="match status" value="1"/>
</dbReference>
<evidence type="ECO:0000256" key="6">
    <source>
        <dbReference type="ARBA" id="ARBA00049737"/>
    </source>
</evidence>
<dbReference type="Proteomes" id="UP001295684">
    <property type="component" value="Unassembled WGS sequence"/>
</dbReference>
<proteinExistence type="inferred from homology"/>
<dbReference type="Gene3D" id="2.70.130.10">
    <property type="entry name" value="Mannose-6-phosphate receptor binding domain"/>
    <property type="match status" value="1"/>
</dbReference>
<reference evidence="10" key="1">
    <citation type="submission" date="2023-07" db="EMBL/GenBank/DDBJ databases">
        <authorList>
            <consortium name="AG Swart"/>
            <person name="Singh M."/>
            <person name="Singh A."/>
            <person name="Seah K."/>
            <person name="Emmerich C."/>
        </authorList>
    </citation>
    <scope>NUCLEOTIDE SEQUENCE</scope>
    <source>
        <strain evidence="10">DP1</strain>
    </source>
</reference>
<keyword evidence="4 7" id="KW-1133">Transmembrane helix</keyword>
<feature type="chain" id="PRO_5042095560" description="Transmembrane protein 198" evidence="8">
    <location>
        <begin position="20"/>
        <end position="397"/>
    </location>
</feature>
<feature type="signal peptide" evidence="8">
    <location>
        <begin position="1"/>
        <end position="19"/>
    </location>
</feature>
<dbReference type="InterPro" id="IPR025256">
    <property type="entry name" value="TM7S3/TM198-like_dom"/>
</dbReference>
<evidence type="ECO:0000256" key="4">
    <source>
        <dbReference type="ARBA" id="ARBA00022989"/>
    </source>
</evidence>
<evidence type="ECO:0000313" key="11">
    <source>
        <dbReference type="Proteomes" id="UP001295684"/>
    </source>
</evidence>
<dbReference type="PANTHER" id="PTHR31247:SF5">
    <property type="entry name" value="DUF4203 DOMAIN-CONTAINING PROTEIN"/>
    <property type="match status" value="1"/>
</dbReference>
<feature type="domain" description="TM7S3/TM198-like" evidence="9">
    <location>
        <begin position="187"/>
        <end position="378"/>
    </location>
</feature>
<sequence>MGYISNCLCTIMLIVLASAQLEADKLCIYKSQGNIWRISSAAPGEGIITVPYPAQNKEIEFGICEKVKCGDDEGYALMTDLGTGKCTLLTDDKKNPKVTPLGNEDLKLLFQNTNGPECEFDAAQDYKFQMVLECNGDDEDFSIDTSVEPDSCTYAVKAKKKAGCPFIRGNAIWKFLDKYSVYVTPAVIIVGAFFLMVGGYFKKISIFLIVLTSVVFISIFALYAFILPYSTPEWAGWVIIICSVIAGLIAGFFLATFLKIGVFLLGAWGGAMLATTLYGLFVYKISDKSYVLYIMIAVFALIIALLSLKLLKLVLVICTSFIGAYMVVRGAAVYIGGYTNEFQLINEIQAKDIDNIPWSAYVYILSIFALAVLGILFQQYRFKLLSRKGRSGDYQNL</sequence>
<feature type="transmembrane region" description="Helical" evidence="7">
    <location>
        <begin position="204"/>
        <end position="228"/>
    </location>
</feature>
<keyword evidence="3 7" id="KW-0812">Transmembrane</keyword>
<evidence type="ECO:0000256" key="1">
    <source>
        <dbReference type="ARBA" id="ARBA00004141"/>
    </source>
</evidence>
<accession>A0AAD1XGJ9</accession>
<dbReference type="GO" id="GO:0005886">
    <property type="term" value="C:plasma membrane"/>
    <property type="evidence" value="ECO:0007669"/>
    <property type="project" value="TreeGrafter"/>
</dbReference>
<feature type="transmembrane region" description="Helical" evidence="7">
    <location>
        <begin position="356"/>
        <end position="377"/>
    </location>
</feature>
<evidence type="ECO:0000313" key="10">
    <source>
        <dbReference type="EMBL" id="CAI2371291.1"/>
    </source>
</evidence>
<name>A0AAD1XGJ9_EUPCR</name>
<evidence type="ECO:0000256" key="3">
    <source>
        <dbReference type="ARBA" id="ARBA00022692"/>
    </source>
</evidence>
<dbReference type="AlphaFoldDB" id="A0AAD1XGJ9"/>
<dbReference type="EMBL" id="CAMPGE010012520">
    <property type="protein sequence ID" value="CAI2371291.1"/>
    <property type="molecule type" value="Genomic_DNA"/>
</dbReference>
<evidence type="ECO:0000256" key="5">
    <source>
        <dbReference type="ARBA" id="ARBA00023136"/>
    </source>
</evidence>